<accession>A0A1F5ZJP6</accession>
<organism evidence="1 2">
    <name type="scientific">Candidatus Gottesmanbacteria bacterium RIFCSPHIGHO2_01_FULL_46_14</name>
    <dbReference type="NCBI Taxonomy" id="1798380"/>
    <lineage>
        <taxon>Bacteria</taxon>
        <taxon>Candidatus Gottesmaniibacteriota</taxon>
    </lineage>
</organism>
<comment type="caution">
    <text evidence="1">The sequence shown here is derived from an EMBL/GenBank/DDBJ whole genome shotgun (WGS) entry which is preliminary data.</text>
</comment>
<evidence type="ECO:0000313" key="2">
    <source>
        <dbReference type="Proteomes" id="UP000177416"/>
    </source>
</evidence>
<gene>
    <name evidence="1" type="ORF">A2875_02230</name>
</gene>
<protein>
    <submittedName>
        <fullName evidence="1">Uncharacterized protein</fullName>
    </submittedName>
</protein>
<reference evidence="1 2" key="1">
    <citation type="journal article" date="2016" name="Nat. Commun.">
        <title>Thousands of microbial genomes shed light on interconnected biogeochemical processes in an aquifer system.</title>
        <authorList>
            <person name="Anantharaman K."/>
            <person name="Brown C.T."/>
            <person name="Hug L.A."/>
            <person name="Sharon I."/>
            <person name="Castelle C.J."/>
            <person name="Probst A.J."/>
            <person name="Thomas B.C."/>
            <person name="Singh A."/>
            <person name="Wilkins M.J."/>
            <person name="Karaoz U."/>
            <person name="Brodie E.L."/>
            <person name="Williams K.H."/>
            <person name="Hubbard S.S."/>
            <person name="Banfield J.F."/>
        </authorList>
    </citation>
    <scope>NUCLEOTIDE SEQUENCE [LARGE SCALE GENOMIC DNA]</scope>
</reference>
<sequence length="164" mass="17190">MARNTLLLVIVLAIVAALVVGVQIGRQANPSFSPTPTPLALSPTPPEPTLLSHSNTYCGFSFSYPSTLTLTLGASGSAVLSNSGETILMACQKNIPRPPLAINRIEEATLAGVMNAKLYHDASPKDGTPMEALIFTNPNNGLDVFISGLGTTFTQIISTIQLIP</sequence>
<dbReference type="AlphaFoldDB" id="A0A1F5ZJP6"/>
<dbReference type="Proteomes" id="UP000177416">
    <property type="component" value="Unassembled WGS sequence"/>
</dbReference>
<proteinExistence type="predicted"/>
<evidence type="ECO:0000313" key="1">
    <source>
        <dbReference type="EMBL" id="OGG12726.1"/>
    </source>
</evidence>
<dbReference type="EMBL" id="MFJJ01000056">
    <property type="protein sequence ID" value="OGG12726.1"/>
    <property type="molecule type" value="Genomic_DNA"/>
</dbReference>
<name>A0A1F5ZJP6_9BACT</name>